<comment type="caution">
    <text evidence="4">The sequence shown here is derived from an EMBL/GenBank/DDBJ whole genome shotgun (WGS) entry which is preliminary data.</text>
</comment>
<name>A0ABX1CWE8_9SPHN</name>
<sequence length="208" mass="22563">MTALRLHYSPGSCSLAVHAALEEAGADFEAVRLDLAAGDQFTPGFLALNPKGRVPVLETAHGPLTEVAAILGYVAATHPEAELAPADAFGLARMNAVNAWISSTVHVAIAHGLRGYRWADTEQARADMAAKAVSNYSKCFDLIDRDLAQGPWMLGHAISTSDFYVYLMTRWLPRIGLDTTPFPNVADHYRRMCERPSVRRALATQGLS</sequence>
<dbReference type="SUPFAM" id="SSF52833">
    <property type="entry name" value="Thioredoxin-like"/>
    <property type="match status" value="1"/>
</dbReference>
<dbReference type="PANTHER" id="PTHR44051:SF8">
    <property type="entry name" value="GLUTATHIONE S-TRANSFERASE GSTA"/>
    <property type="match status" value="1"/>
</dbReference>
<dbReference type="SFLD" id="SFLDS00019">
    <property type="entry name" value="Glutathione_Transferase_(cytos"/>
    <property type="match status" value="1"/>
</dbReference>
<dbReference type="InterPro" id="IPR036282">
    <property type="entry name" value="Glutathione-S-Trfase_C_sf"/>
</dbReference>
<proteinExistence type="inferred from homology"/>
<dbReference type="Gene3D" id="3.40.30.10">
    <property type="entry name" value="Glutaredoxin"/>
    <property type="match status" value="1"/>
</dbReference>
<dbReference type="SFLD" id="SFLDG01150">
    <property type="entry name" value="Main.1:_Beta-like"/>
    <property type="match status" value="1"/>
</dbReference>
<dbReference type="Gene3D" id="1.20.1050.10">
    <property type="match status" value="1"/>
</dbReference>
<dbReference type="Proteomes" id="UP000732399">
    <property type="component" value="Unassembled WGS sequence"/>
</dbReference>
<feature type="domain" description="GST N-terminal" evidence="2">
    <location>
        <begin position="1"/>
        <end position="82"/>
    </location>
</feature>
<feature type="domain" description="GST C-terminal" evidence="3">
    <location>
        <begin position="87"/>
        <end position="208"/>
    </location>
</feature>
<dbReference type="InterPro" id="IPR010987">
    <property type="entry name" value="Glutathione-S-Trfase_C-like"/>
</dbReference>
<comment type="similarity">
    <text evidence="1">Belongs to the GST superfamily.</text>
</comment>
<dbReference type="SUPFAM" id="SSF47616">
    <property type="entry name" value="GST C-terminal domain-like"/>
    <property type="match status" value="1"/>
</dbReference>
<gene>
    <name evidence="4" type="ORF">HBH26_17095</name>
</gene>
<keyword evidence="5" id="KW-1185">Reference proteome</keyword>
<evidence type="ECO:0000256" key="1">
    <source>
        <dbReference type="RuleBase" id="RU003494"/>
    </source>
</evidence>
<evidence type="ECO:0000313" key="4">
    <source>
        <dbReference type="EMBL" id="NJR80300.1"/>
    </source>
</evidence>
<dbReference type="CDD" id="cd03188">
    <property type="entry name" value="GST_C_Beta"/>
    <property type="match status" value="1"/>
</dbReference>
<dbReference type="CDD" id="cd03057">
    <property type="entry name" value="GST_N_Beta"/>
    <property type="match status" value="1"/>
</dbReference>
<reference evidence="4 5" key="1">
    <citation type="submission" date="2020-03" db="EMBL/GenBank/DDBJ databases">
        <authorList>
            <person name="Wang L."/>
            <person name="He N."/>
            <person name="Li Y."/>
            <person name="Fang Y."/>
            <person name="Zhang F."/>
        </authorList>
    </citation>
    <scope>NUCLEOTIDE SEQUENCE [LARGE SCALE GENOMIC DNA]</scope>
    <source>
        <strain evidence="4 5">36D10-4-7</strain>
    </source>
</reference>
<dbReference type="InterPro" id="IPR004046">
    <property type="entry name" value="GST_C"/>
</dbReference>
<dbReference type="InterPro" id="IPR004045">
    <property type="entry name" value="Glutathione_S-Trfase_N"/>
</dbReference>
<protein>
    <submittedName>
        <fullName evidence="4">Glutathione S-transferase</fullName>
    </submittedName>
</protein>
<dbReference type="SFLD" id="SFLDG00358">
    <property type="entry name" value="Main_(cytGST)"/>
    <property type="match status" value="1"/>
</dbReference>
<dbReference type="EMBL" id="JAAVJH010000015">
    <property type="protein sequence ID" value="NJR80300.1"/>
    <property type="molecule type" value="Genomic_DNA"/>
</dbReference>
<evidence type="ECO:0000259" key="3">
    <source>
        <dbReference type="PROSITE" id="PS50405"/>
    </source>
</evidence>
<dbReference type="Pfam" id="PF02798">
    <property type="entry name" value="GST_N"/>
    <property type="match status" value="1"/>
</dbReference>
<dbReference type="InterPro" id="IPR036249">
    <property type="entry name" value="Thioredoxin-like_sf"/>
</dbReference>
<dbReference type="InterPro" id="IPR040079">
    <property type="entry name" value="Glutathione_S-Trfase"/>
</dbReference>
<dbReference type="RefSeq" id="WP_168135855.1">
    <property type="nucleotide sequence ID" value="NZ_JAAVJH010000015.1"/>
</dbReference>
<evidence type="ECO:0000259" key="2">
    <source>
        <dbReference type="PROSITE" id="PS50404"/>
    </source>
</evidence>
<dbReference type="PROSITE" id="PS50404">
    <property type="entry name" value="GST_NTER"/>
    <property type="match status" value="1"/>
</dbReference>
<dbReference type="PANTHER" id="PTHR44051">
    <property type="entry name" value="GLUTATHIONE S-TRANSFERASE-RELATED"/>
    <property type="match status" value="1"/>
</dbReference>
<evidence type="ECO:0000313" key="5">
    <source>
        <dbReference type="Proteomes" id="UP000732399"/>
    </source>
</evidence>
<dbReference type="Pfam" id="PF00043">
    <property type="entry name" value="GST_C"/>
    <property type="match status" value="1"/>
</dbReference>
<dbReference type="PROSITE" id="PS50405">
    <property type="entry name" value="GST_CTER"/>
    <property type="match status" value="1"/>
</dbReference>
<organism evidence="4 5">
    <name type="scientific">Sphingomonas corticis</name>
    <dbReference type="NCBI Taxonomy" id="2722791"/>
    <lineage>
        <taxon>Bacteria</taxon>
        <taxon>Pseudomonadati</taxon>
        <taxon>Pseudomonadota</taxon>
        <taxon>Alphaproteobacteria</taxon>
        <taxon>Sphingomonadales</taxon>
        <taxon>Sphingomonadaceae</taxon>
        <taxon>Sphingomonas</taxon>
    </lineage>
</organism>
<accession>A0ABX1CWE8</accession>